<comment type="pathway">
    <text evidence="2">Secondary metabolite biosynthesis.</text>
</comment>
<accession>A0A8H6VRP2</accession>
<dbReference type="Pfam" id="PF18885">
    <property type="entry name" value="DUF5648"/>
    <property type="match status" value="1"/>
</dbReference>
<dbReference type="AlphaFoldDB" id="A0A8H6VRP2"/>
<keyword evidence="8" id="KW-0503">Monooxygenase</keyword>
<keyword evidence="5 9" id="KW-0479">Metal-binding</keyword>
<dbReference type="InterPro" id="IPR001128">
    <property type="entry name" value="Cyt_P450"/>
</dbReference>
<keyword evidence="7 9" id="KW-0408">Iron</keyword>
<evidence type="ECO:0000256" key="8">
    <source>
        <dbReference type="ARBA" id="ARBA00023033"/>
    </source>
</evidence>
<keyword evidence="13" id="KW-1185">Reference proteome</keyword>
<dbReference type="PROSITE" id="PS00086">
    <property type="entry name" value="CYTOCHROME_P450"/>
    <property type="match status" value="1"/>
</dbReference>
<dbReference type="CDD" id="cd11065">
    <property type="entry name" value="CYP64-like"/>
    <property type="match status" value="1"/>
</dbReference>
<dbReference type="Proteomes" id="UP000636479">
    <property type="component" value="Unassembled WGS sequence"/>
</dbReference>
<dbReference type="InterPro" id="IPR036396">
    <property type="entry name" value="Cyt_P450_sf"/>
</dbReference>
<dbReference type="GeneID" id="59351761"/>
<dbReference type="GO" id="GO:0020037">
    <property type="term" value="F:heme binding"/>
    <property type="evidence" value="ECO:0007669"/>
    <property type="project" value="InterPro"/>
</dbReference>
<name>A0A8H6VRP2_9AGAR</name>
<feature type="compositionally biased region" description="Pro residues" evidence="10">
    <location>
        <begin position="825"/>
        <end position="837"/>
    </location>
</feature>
<keyword evidence="4 9" id="KW-0349">Heme</keyword>
<evidence type="ECO:0000256" key="7">
    <source>
        <dbReference type="ARBA" id="ARBA00023004"/>
    </source>
</evidence>
<evidence type="ECO:0000256" key="2">
    <source>
        <dbReference type="ARBA" id="ARBA00005179"/>
    </source>
</evidence>
<evidence type="ECO:0000256" key="4">
    <source>
        <dbReference type="ARBA" id="ARBA00022617"/>
    </source>
</evidence>
<comment type="similarity">
    <text evidence="3">Belongs to the cytochrome P450 family.</text>
</comment>
<feature type="binding site" description="axial binding residue" evidence="9">
    <location>
        <position position="500"/>
    </location>
    <ligand>
        <name>heme</name>
        <dbReference type="ChEBI" id="CHEBI:30413"/>
    </ligand>
    <ligandPart>
        <name>Fe</name>
        <dbReference type="ChEBI" id="CHEBI:18248"/>
    </ligandPart>
</feature>
<evidence type="ECO:0000259" key="11">
    <source>
        <dbReference type="Pfam" id="PF18885"/>
    </source>
</evidence>
<dbReference type="PANTHER" id="PTHR46300">
    <property type="entry name" value="P450, PUTATIVE (EUROFUNG)-RELATED-RELATED"/>
    <property type="match status" value="1"/>
</dbReference>
<dbReference type="GO" id="GO:0016705">
    <property type="term" value="F:oxidoreductase activity, acting on paired donors, with incorporation or reduction of molecular oxygen"/>
    <property type="evidence" value="ECO:0007669"/>
    <property type="project" value="InterPro"/>
</dbReference>
<organism evidence="12 13">
    <name type="scientific">Mycena indigotica</name>
    <dbReference type="NCBI Taxonomy" id="2126181"/>
    <lineage>
        <taxon>Eukaryota</taxon>
        <taxon>Fungi</taxon>
        <taxon>Dikarya</taxon>
        <taxon>Basidiomycota</taxon>
        <taxon>Agaricomycotina</taxon>
        <taxon>Agaricomycetes</taxon>
        <taxon>Agaricomycetidae</taxon>
        <taxon>Agaricales</taxon>
        <taxon>Marasmiineae</taxon>
        <taxon>Mycenaceae</taxon>
        <taxon>Mycena</taxon>
    </lineage>
</organism>
<evidence type="ECO:0000313" key="12">
    <source>
        <dbReference type="EMBL" id="KAF7291329.1"/>
    </source>
</evidence>
<dbReference type="RefSeq" id="XP_037214451.1">
    <property type="nucleotide sequence ID" value="XM_037369245.1"/>
</dbReference>
<feature type="region of interest" description="Disordered" evidence="10">
    <location>
        <begin position="801"/>
        <end position="868"/>
    </location>
</feature>
<dbReference type="Gene3D" id="1.10.630.10">
    <property type="entry name" value="Cytochrome P450"/>
    <property type="match status" value="1"/>
</dbReference>
<reference evidence="12" key="1">
    <citation type="submission" date="2020-05" db="EMBL/GenBank/DDBJ databases">
        <title>Mycena genomes resolve the evolution of fungal bioluminescence.</title>
        <authorList>
            <person name="Tsai I.J."/>
        </authorList>
    </citation>
    <scope>NUCLEOTIDE SEQUENCE</scope>
    <source>
        <strain evidence="12">171206Taipei</strain>
    </source>
</reference>
<dbReference type="GO" id="GO:0005506">
    <property type="term" value="F:iron ion binding"/>
    <property type="evidence" value="ECO:0007669"/>
    <property type="project" value="InterPro"/>
</dbReference>
<dbReference type="SUPFAM" id="SSF48264">
    <property type="entry name" value="Cytochrome P450"/>
    <property type="match status" value="1"/>
</dbReference>
<dbReference type="GO" id="GO:0004497">
    <property type="term" value="F:monooxygenase activity"/>
    <property type="evidence" value="ECO:0007669"/>
    <property type="project" value="UniProtKB-KW"/>
</dbReference>
<dbReference type="EMBL" id="JACAZF010000013">
    <property type="protein sequence ID" value="KAF7291329.1"/>
    <property type="molecule type" value="Genomic_DNA"/>
</dbReference>
<comment type="caution">
    <text evidence="12">The sequence shown here is derived from an EMBL/GenBank/DDBJ whole genome shotgun (WGS) entry which is preliminary data.</text>
</comment>
<evidence type="ECO:0000256" key="3">
    <source>
        <dbReference type="ARBA" id="ARBA00010617"/>
    </source>
</evidence>
<protein>
    <submittedName>
        <fullName evidence="12">Cytochrome P450</fullName>
    </submittedName>
</protein>
<evidence type="ECO:0000256" key="6">
    <source>
        <dbReference type="ARBA" id="ARBA00023002"/>
    </source>
</evidence>
<dbReference type="InterPro" id="IPR043708">
    <property type="entry name" value="DUF5648"/>
</dbReference>
<dbReference type="PRINTS" id="PR00463">
    <property type="entry name" value="EP450I"/>
</dbReference>
<comment type="cofactor">
    <cofactor evidence="1 9">
        <name>heme</name>
        <dbReference type="ChEBI" id="CHEBI:30413"/>
    </cofactor>
</comment>
<dbReference type="Pfam" id="PF00067">
    <property type="entry name" value="p450"/>
    <property type="match status" value="1"/>
</dbReference>
<evidence type="ECO:0000256" key="9">
    <source>
        <dbReference type="PIRSR" id="PIRSR602401-1"/>
    </source>
</evidence>
<evidence type="ECO:0000256" key="10">
    <source>
        <dbReference type="SAM" id="MobiDB-lite"/>
    </source>
</evidence>
<dbReference type="PANTHER" id="PTHR46300:SF7">
    <property type="entry name" value="P450, PUTATIVE (EUROFUNG)-RELATED"/>
    <property type="match status" value="1"/>
</dbReference>
<dbReference type="OrthoDB" id="2789670at2759"/>
<keyword evidence="6" id="KW-0560">Oxidoreductase</keyword>
<dbReference type="InterPro" id="IPR017972">
    <property type="entry name" value="Cyt_P450_CS"/>
</dbReference>
<evidence type="ECO:0000313" key="13">
    <source>
        <dbReference type="Proteomes" id="UP000636479"/>
    </source>
</evidence>
<feature type="compositionally biased region" description="Polar residues" evidence="10">
    <location>
        <begin position="848"/>
        <end position="860"/>
    </location>
</feature>
<sequence>MLSSSPETVCICSRAIPQFAVIDRNARTIERATRCHLRLRCVSPCCLPSSTPPPPLYSVGYLSLGPSPASLIPAGTQNGPNTHPAPRGIPILGNVFDVPLERPWLAFAEIGKEFGDIFFLRILSQRIVVINSVEVAEDILDAHGALCSDRPVLPMAGELAGFDTVIPLCLYTDRFKKERRMLHRVFGTKDAARAFEGVVTEELQNLVNILHESEGKGLFEHLERITSAIGLRLAYGYRMAPPAGHKDALHEMFLAATRDFMDTTRPAAYMVDIFPFLKYWPESLPGGGFHTLARRIRQDFQHTIHTGLQFVTDQLSRGTAEPSFARTFLEKVSHESDTQLLKQAAAAVQVAGSDTTAAQLSAFFLAMSLYPAVQRRAHAEIDRVLRDDDNGDLRLATTRDREEGLLPYMDAFCKELLRWHVAAPIAVPHCAKEAFVYTHRTTHAQLFIPKGTVIMPNIWKMAHDADIYPDPFVFNPERFLGPQPQPDPRKIVFGFGRRICPGRLLGDSTVFLACTTILASFEITAPDGNEVKSIRPHAQASAFVSLSGANAEHVLNIETDTVLLTEDSQTLSDTRFHDGHRRRLRAILFGCWLRHAHAASYRCLQLTSSTLFTPLMLWIHSTNPIHQLLAICTILFTSLGAHGVCTPPSQAKPLYRNFRAGTDHLYTVDANEYNSVPGGGWAQEGIRALVFTSQVEGSVRLRRLWSWGALDHFYTADSGEAASFTAQGVYSYEDNPTPIFVYPSAQCDTVPLYRLYQDGDVKDHFYTADAAERDRAIAIGYTYQLIAGYVYPKDATDPVTVAKTANPAPAPGPSTTKPDAGTQPAPGPTSNPGPGPAPTSIGDGNKNGAIQSNPGTTPPGSTAGLHPYTGSVLPAATSLLPNGSLPDAAQIANQNGGATGHFNLIRDSRIFISVVVPFSLYSLFLL</sequence>
<dbReference type="InterPro" id="IPR050364">
    <property type="entry name" value="Cytochrome_P450_fung"/>
</dbReference>
<evidence type="ECO:0000256" key="1">
    <source>
        <dbReference type="ARBA" id="ARBA00001971"/>
    </source>
</evidence>
<gene>
    <name evidence="12" type="ORF">MIND_01277400</name>
</gene>
<proteinExistence type="inferred from homology"/>
<feature type="domain" description="DUF5648" evidence="11">
    <location>
        <begin position="648"/>
        <end position="734"/>
    </location>
</feature>
<dbReference type="InterPro" id="IPR002401">
    <property type="entry name" value="Cyt_P450_E_grp-I"/>
</dbReference>
<evidence type="ECO:0000256" key="5">
    <source>
        <dbReference type="ARBA" id="ARBA00022723"/>
    </source>
</evidence>